<evidence type="ECO:0000256" key="6">
    <source>
        <dbReference type="RuleBase" id="RU368039"/>
    </source>
</evidence>
<dbReference type="AlphaFoldDB" id="A0A2B4RL38"/>
<name>A0A2B4RL38_STYPI</name>
<keyword evidence="5 6" id="KW-0143">Chaperone</keyword>
<evidence type="ECO:0000256" key="3">
    <source>
        <dbReference type="ARBA" id="ARBA00022946"/>
    </source>
</evidence>
<dbReference type="STRING" id="50429.A0A2B4RL38"/>
<comment type="caution">
    <text evidence="7">The sequence shown here is derived from an EMBL/GenBank/DDBJ whole genome shotgun (WGS) entry which is preliminary data.</text>
</comment>
<keyword evidence="4 6" id="KW-0496">Mitochondrion</keyword>
<dbReference type="GO" id="GO:0005759">
    <property type="term" value="C:mitochondrial matrix"/>
    <property type="evidence" value="ECO:0007669"/>
    <property type="project" value="UniProtKB-SubCell"/>
</dbReference>
<dbReference type="GO" id="GO:0034553">
    <property type="term" value="P:mitochondrial respiratory chain complex II assembly"/>
    <property type="evidence" value="ECO:0007669"/>
    <property type="project" value="UniProtKB-UniRule"/>
</dbReference>
<proteinExistence type="inferred from homology"/>
<gene>
    <name evidence="7" type="primary">acn9</name>
    <name evidence="7" type="ORF">AWC38_SpisGene18149</name>
</gene>
<dbReference type="GO" id="GO:0005758">
    <property type="term" value="C:mitochondrial intermembrane space"/>
    <property type="evidence" value="ECO:0007669"/>
    <property type="project" value="TreeGrafter"/>
</dbReference>
<evidence type="ECO:0000256" key="2">
    <source>
        <dbReference type="ARBA" id="ARBA00006020"/>
    </source>
</evidence>
<comment type="subunit">
    <text evidence="6">Interacts with the iron-sulfur protein subunit within the SDH catalytic dimer.</text>
</comment>
<dbReference type="OrthoDB" id="278329at2759"/>
<evidence type="ECO:0000313" key="7">
    <source>
        <dbReference type="EMBL" id="PFX17519.1"/>
    </source>
</evidence>
<keyword evidence="8" id="KW-1185">Reference proteome</keyword>
<accession>A0A2B4RL38</accession>
<dbReference type="CDD" id="cd20270">
    <property type="entry name" value="Complex1_LYR_SDHAF3_LYRM10"/>
    <property type="match status" value="1"/>
</dbReference>
<protein>
    <recommendedName>
        <fullName evidence="6">Succinate dehydrogenase assembly factor 3</fullName>
        <shortName evidence="6">SDH assembly factor 3</shortName>
        <shortName evidence="6">SDHAF3</shortName>
    </recommendedName>
</protein>
<organism evidence="7 8">
    <name type="scientific">Stylophora pistillata</name>
    <name type="common">Smooth cauliflower coral</name>
    <dbReference type="NCBI Taxonomy" id="50429"/>
    <lineage>
        <taxon>Eukaryota</taxon>
        <taxon>Metazoa</taxon>
        <taxon>Cnidaria</taxon>
        <taxon>Anthozoa</taxon>
        <taxon>Hexacorallia</taxon>
        <taxon>Scleractinia</taxon>
        <taxon>Astrocoeniina</taxon>
        <taxon>Pocilloporidae</taxon>
        <taxon>Stylophora</taxon>
    </lineage>
</organism>
<dbReference type="EMBL" id="LSMT01000468">
    <property type="protein sequence ID" value="PFX17519.1"/>
    <property type="molecule type" value="Genomic_DNA"/>
</dbReference>
<dbReference type="GO" id="GO:0006105">
    <property type="term" value="P:succinate metabolic process"/>
    <property type="evidence" value="ECO:0007669"/>
    <property type="project" value="TreeGrafter"/>
</dbReference>
<comment type="similarity">
    <text evidence="2 6">Belongs to the complex I LYR family. SDHAF3 subfamily.</text>
</comment>
<reference evidence="8" key="1">
    <citation type="journal article" date="2017" name="bioRxiv">
        <title>Comparative analysis of the genomes of Stylophora pistillata and Acropora digitifera provides evidence for extensive differences between species of corals.</title>
        <authorList>
            <person name="Voolstra C.R."/>
            <person name="Li Y."/>
            <person name="Liew Y.J."/>
            <person name="Baumgarten S."/>
            <person name="Zoccola D."/>
            <person name="Flot J.-F."/>
            <person name="Tambutte S."/>
            <person name="Allemand D."/>
            <person name="Aranda M."/>
        </authorList>
    </citation>
    <scope>NUCLEOTIDE SEQUENCE [LARGE SCALE GENOMIC DNA]</scope>
</reference>
<keyword evidence="3" id="KW-0809">Transit peptide</keyword>
<dbReference type="Pfam" id="PF13233">
    <property type="entry name" value="Complex1_LYR_2"/>
    <property type="match status" value="1"/>
</dbReference>
<evidence type="ECO:0000256" key="5">
    <source>
        <dbReference type="ARBA" id="ARBA00023186"/>
    </source>
</evidence>
<dbReference type="PANTHER" id="PTHR13137">
    <property type="entry name" value="DC11 ACN9 HOMOLOG"/>
    <property type="match status" value="1"/>
</dbReference>
<evidence type="ECO:0000256" key="1">
    <source>
        <dbReference type="ARBA" id="ARBA00004305"/>
    </source>
</evidence>
<evidence type="ECO:0000256" key="4">
    <source>
        <dbReference type="ARBA" id="ARBA00023128"/>
    </source>
</evidence>
<dbReference type="PANTHER" id="PTHR13137:SF6">
    <property type="entry name" value="SUCCINATE DEHYDROGENASE ASSEMBLY FACTOR 3, MITOCHONDRIAL"/>
    <property type="match status" value="1"/>
</dbReference>
<dbReference type="InterPro" id="IPR008381">
    <property type="entry name" value="SDHAF3/Sdh7"/>
</dbReference>
<dbReference type="Proteomes" id="UP000225706">
    <property type="component" value="Unassembled WGS sequence"/>
</dbReference>
<evidence type="ECO:0000313" key="8">
    <source>
        <dbReference type="Proteomes" id="UP000225706"/>
    </source>
</evidence>
<sequence length="106" mass="12613">MNTSVRLYRRILKLHRNLPLTAKALGDQYLKDEFRRHKNATREQLTEFIQEWKMYADMLERQQEQGKDFGSYLSEDQLASANNEQLCQLYALHQEIATDSDTTKHH</sequence>
<comment type="function">
    <text evidence="6">Plays an essential role in the assembly of succinate dehydrogenase (SDH), an enzyme complex (also referred to as respiratory complex II) that is a component of both the tricarboxylic acid (TCA) cycle and the mitochondrial electron transport chain, and which couples the oxidation of succinate to fumarate with the reduction of ubiquinone (coenzyme Q) to ubiquinol. Promotes maturation of the iron-sulfur protein subunit of the SDH catalytic dimer, protecting it from the deleterious effects of oxidants. May act together with SDHAF1.</text>
</comment>
<comment type="subcellular location">
    <subcellularLocation>
        <location evidence="1 6">Mitochondrion matrix</location>
    </subcellularLocation>
</comment>